<dbReference type="SUPFAM" id="SSF52172">
    <property type="entry name" value="CheY-like"/>
    <property type="match status" value="1"/>
</dbReference>
<comment type="caution">
    <text evidence="7">The sequence shown here is derived from an EMBL/GenBank/DDBJ whole genome shotgun (WGS) entry which is preliminary data.</text>
</comment>
<keyword evidence="1" id="KW-0805">Transcription regulation</keyword>
<dbReference type="EMBL" id="JAYLLN010000009">
    <property type="protein sequence ID" value="MEI5984419.1"/>
    <property type="molecule type" value="Genomic_DNA"/>
</dbReference>
<dbReference type="InterPro" id="IPR011006">
    <property type="entry name" value="CheY-like_superfamily"/>
</dbReference>
<dbReference type="InterPro" id="IPR001789">
    <property type="entry name" value="Sig_transdc_resp-reg_receiver"/>
</dbReference>
<dbReference type="Pfam" id="PF00072">
    <property type="entry name" value="Response_reg"/>
    <property type="match status" value="1"/>
</dbReference>
<dbReference type="CDD" id="cd06170">
    <property type="entry name" value="LuxR_C_like"/>
    <property type="match status" value="1"/>
</dbReference>
<feature type="domain" description="Response regulatory" evidence="6">
    <location>
        <begin position="1"/>
        <end position="127"/>
    </location>
</feature>
<dbReference type="PROSITE" id="PS50110">
    <property type="entry name" value="RESPONSE_REGULATORY"/>
    <property type="match status" value="1"/>
</dbReference>
<evidence type="ECO:0000256" key="2">
    <source>
        <dbReference type="ARBA" id="ARBA00023125"/>
    </source>
</evidence>
<gene>
    <name evidence="7" type="ORF">VJ786_05835</name>
</gene>
<dbReference type="PRINTS" id="PR00038">
    <property type="entry name" value="HTHLUXR"/>
</dbReference>
<evidence type="ECO:0000256" key="1">
    <source>
        <dbReference type="ARBA" id="ARBA00023015"/>
    </source>
</evidence>
<keyword evidence="4" id="KW-0597">Phosphoprotein</keyword>
<evidence type="ECO:0000256" key="3">
    <source>
        <dbReference type="ARBA" id="ARBA00023163"/>
    </source>
</evidence>
<dbReference type="Pfam" id="PF00196">
    <property type="entry name" value="GerE"/>
    <property type="match status" value="1"/>
</dbReference>
<dbReference type="Proteomes" id="UP001363035">
    <property type="component" value="Unassembled WGS sequence"/>
</dbReference>
<name>A0ABU8I3Y6_9SPHI</name>
<dbReference type="SUPFAM" id="SSF46894">
    <property type="entry name" value="C-terminal effector domain of the bipartite response regulators"/>
    <property type="match status" value="1"/>
</dbReference>
<keyword evidence="8" id="KW-1185">Reference proteome</keyword>
<reference evidence="7 8" key="1">
    <citation type="submission" date="2024-01" db="EMBL/GenBank/DDBJ databases">
        <title>Sphingobacterium tenebrionis sp. nov., a novel endophyte isolated from tenebrio molitor intestines.</title>
        <authorList>
            <person name="Zhang C."/>
        </authorList>
    </citation>
    <scope>NUCLEOTIDE SEQUENCE [LARGE SCALE GENOMIC DNA]</scope>
    <source>
        <strain evidence="7 8">PU5-4</strain>
    </source>
</reference>
<keyword evidence="3" id="KW-0804">Transcription</keyword>
<evidence type="ECO:0000313" key="8">
    <source>
        <dbReference type="Proteomes" id="UP001363035"/>
    </source>
</evidence>
<dbReference type="InterPro" id="IPR039420">
    <property type="entry name" value="WalR-like"/>
</dbReference>
<feature type="modified residue" description="4-aspartylphosphate" evidence="4">
    <location>
        <position position="63"/>
    </location>
</feature>
<evidence type="ECO:0000313" key="7">
    <source>
        <dbReference type="EMBL" id="MEI5984419.1"/>
    </source>
</evidence>
<dbReference type="SMART" id="SM00421">
    <property type="entry name" value="HTH_LUXR"/>
    <property type="match status" value="1"/>
</dbReference>
<sequence>MILEQRSIKIGLFVFEETDGQRLEDIMLGYELTNFLVYNLRETTVDRLLPSLSLNAMDICILDIDLGLEQIERLFAMAALENSCHILIYTDEHQMDSMRKCMEYGAKGFLKKGVQEAELLFAMASLLEGESFISPVLATHLFKTYQRKWKLLNELTEREILVVNGLVEGSSYKQIAQQNHMSINTVRDYVKKIYRKLHIQSRGELLYKVHIL</sequence>
<dbReference type="PROSITE" id="PS50043">
    <property type="entry name" value="HTH_LUXR_2"/>
    <property type="match status" value="1"/>
</dbReference>
<evidence type="ECO:0000259" key="6">
    <source>
        <dbReference type="PROSITE" id="PS50110"/>
    </source>
</evidence>
<dbReference type="RefSeq" id="WP_336557438.1">
    <property type="nucleotide sequence ID" value="NZ_JAYLLN010000009.1"/>
</dbReference>
<feature type="domain" description="HTH luxR-type" evidence="5">
    <location>
        <begin position="148"/>
        <end position="212"/>
    </location>
</feature>
<dbReference type="InterPro" id="IPR016032">
    <property type="entry name" value="Sig_transdc_resp-reg_C-effctor"/>
</dbReference>
<dbReference type="InterPro" id="IPR000792">
    <property type="entry name" value="Tscrpt_reg_LuxR_C"/>
</dbReference>
<organism evidence="7 8">
    <name type="scientific">Sphingobacterium tenebrionis</name>
    <dbReference type="NCBI Taxonomy" id="3111775"/>
    <lineage>
        <taxon>Bacteria</taxon>
        <taxon>Pseudomonadati</taxon>
        <taxon>Bacteroidota</taxon>
        <taxon>Sphingobacteriia</taxon>
        <taxon>Sphingobacteriales</taxon>
        <taxon>Sphingobacteriaceae</taxon>
        <taxon>Sphingobacterium</taxon>
    </lineage>
</organism>
<protein>
    <submittedName>
        <fullName evidence="7">Response regulator transcription factor</fullName>
    </submittedName>
</protein>
<keyword evidence="2" id="KW-0238">DNA-binding</keyword>
<dbReference type="PANTHER" id="PTHR43214:SF41">
    <property type="entry name" value="NITRATE_NITRITE RESPONSE REGULATOR PROTEIN NARP"/>
    <property type="match status" value="1"/>
</dbReference>
<accession>A0ABU8I3Y6</accession>
<dbReference type="PANTHER" id="PTHR43214">
    <property type="entry name" value="TWO-COMPONENT RESPONSE REGULATOR"/>
    <property type="match status" value="1"/>
</dbReference>
<evidence type="ECO:0000256" key="4">
    <source>
        <dbReference type="PROSITE-ProRule" id="PRU00169"/>
    </source>
</evidence>
<dbReference type="Gene3D" id="3.40.50.2300">
    <property type="match status" value="1"/>
</dbReference>
<proteinExistence type="predicted"/>
<evidence type="ECO:0000259" key="5">
    <source>
        <dbReference type="PROSITE" id="PS50043"/>
    </source>
</evidence>